<dbReference type="Proteomes" id="UP001302059">
    <property type="component" value="Unassembled WGS sequence"/>
</dbReference>
<keyword evidence="3" id="KW-1185">Reference proteome</keyword>
<proteinExistence type="predicted"/>
<sequence>MNAPTPWNATLHLEVRSKGKPGRPNIERRVYTGEIRASAADPNSAEVHMVRSRDDGHSVSFSTTSWQPSEFDPQARTSVFRESLRRSDRLVDELERFGWTRRPDLEEGQA</sequence>
<reference evidence="2 3" key="1">
    <citation type="submission" date="2023-05" db="EMBL/GenBank/DDBJ databases">
        <authorList>
            <person name="Gao F."/>
        </authorList>
    </citation>
    <scope>NUCLEOTIDE SEQUENCE [LARGE SCALE GENOMIC DNA]</scope>
    <source>
        <strain evidence="2 3">MIMF12</strain>
    </source>
</reference>
<comment type="caution">
    <text evidence="2">The sequence shown here is derived from an EMBL/GenBank/DDBJ whole genome shotgun (WGS) entry which is preliminary data.</text>
</comment>
<organism evidence="2 3">
    <name type="scientific">Deinococcus rhizophilus</name>
    <dbReference type="NCBI Taxonomy" id="3049544"/>
    <lineage>
        <taxon>Bacteria</taxon>
        <taxon>Thermotogati</taxon>
        <taxon>Deinococcota</taxon>
        <taxon>Deinococci</taxon>
        <taxon>Deinococcales</taxon>
        <taxon>Deinococcaceae</taxon>
        <taxon>Deinococcus</taxon>
    </lineage>
</organism>
<accession>A0ABT7JDG2</accession>
<evidence type="ECO:0000313" key="3">
    <source>
        <dbReference type="Proteomes" id="UP001302059"/>
    </source>
</evidence>
<gene>
    <name evidence="2" type="ORF">QOL99_00290</name>
</gene>
<evidence type="ECO:0000256" key="1">
    <source>
        <dbReference type="SAM" id="MobiDB-lite"/>
    </source>
</evidence>
<dbReference type="RefSeq" id="WP_285520625.1">
    <property type="nucleotide sequence ID" value="NZ_JASNGB010000001.1"/>
</dbReference>
<evidence type="ECO:0000313" key="2">
    <source>
        <dbReference type="EMBL" id="MDL2342587.1"/>
    </source>
</evidence>
<name>A0ABT7JDG2_9DEIO</name>
<protein>
    <submittedName>
        <fullName evidence="2">Uncharacterized protein</fullName>
    </submittedName>
</protein>
<feature type="compositionally biased region" description="Polar residues" evidence="1">
    <location>
        <begin position="59"/>
        <end position="68"/>
    </location>
</feature>
<dbReference type="EMBL" id="JASNGB010000001">
    <property type="protein sequence ID" value="MDL2342587.1"/>
    <property type="molecule type" value="Genomic_DNA"/>
</dbReference>
<feature type="region of interest" description="Disordered" evidence="1">
    <location>
        <begin position="52"/>
        <end position="76"/>
    </location>
</feature>